<keyword evidence="2 4" id="KW-0238">DNA-binding</keyword>
<evidence type="ECO:0000256" key="1">
    <source>
        <dbReference type="ARBA" id="ARBA00023015"/>
    </source>
</evidence>
<dbReference type="InterPro" id="IPR001647">
    <property type="entry name" value="HTH_TetR"/>
</dbReference>
<dbReference type="OrthoDB" id="70491at2"/>
<dbReference type="GO" id="GO:0000976">
    <property type="term" value="F:transcription cis-regulatory region binding"/>
    <property type="evidence" value="ECO:0007669"/>
    <property type="project" value="TreeGrafter"/>
</dbReference>
<feature type="domain" description="HTH tetR-type" evidence="5">
    <location>
        <begin position="14"/>
        <end position="74"/>
    </location>
</feature>
<evidence type="ECO:0000313" key="6">
    <source>
        <dbReference type="EMBL" id="PRY62987.1"/>
    </source>
</evidence>
<dbReference type="GO" id="GO:0003700">
    <property type="term" value="F:DNA-binding transcription factor activity"/>
    <property type="evidence" value="ECO:0007669"/>
    <property type="project" value="TreeGrafter"/>
</dbReference>
<keyword evidence="3" id="KW-0804">Transcription</keyword>
<evidence type="ECO:0000259" key="5">
    <source>
        <dbReference type="PROSITE" id="PS50977"/>
    </source>
</evidence>
<dbReference type="InterPro" id="IPR009057">
    <property type="entry name" value="Homeodomain-like_sf"/>
</dbReference>
<accession>A0A2T0UYQ1</accession>
<dbReference type="SUPFAM" id="SSF46689">
    <property type="entry name" value="Homeodomain-like"/>
    <property type="match status" value="1"/>
</dbReference>
<organism evidence="6 7">
    <name type="scientific">Knoellia remsis</name>
    <dbReference type="NCBI Taxonomy" id="407159"/>
    <lineage>
        <taxon>Bacteria</taxon>
        <taxon>Bacillati</taxon>
        <taxon>Actinomycetota</taxon>
        <taxon>Actinomycetes</taxon>
        <taxon>Micrococcales</taxon>
        <taxon>Intrasporangiaceae</taxon>
        <taxon>Knoellia</taxon>
    </lineage>
</organism>
<dbReference type="PANTHER" id="PTHR30055:SF160">
    <property type="entry name" value="TRANSCRIPTIONAL REGULATORY PROTEIN (PROBABLY ASNC-FAMILY)-RELATED"/>
    <property type="match status" value="1"/>
</dbReference>
<feature type="DNA-binding region" description="H-T-H motif" evidence="4">
    <location>
        <begin position="37"/>
        <end position="56"/>
    </location>
</feature>
<dbReference type="FunFam" id="1.10.10.60:FF:000141">
    <property type="entry name" value="TetR family transcriptional regulator"/>
    <property type="match status" value="1"/>
</dbReference>
<dbReference type="AlphaFoldDB" id="A0A2T0UYQ1"/>
<evidence type="ECO:0000256" key="4">
    <source>
        <dbReference type="PROSITE-ProRule" id="PRU00335"/>
    </source>
</evidence>
<dbReference type="Proteomes" id="UP000237822">
    <property type="component" value="Unassembled WGS sequence"/>
</dbReference>
<keyword evidence="1" id="KW-0805">Transcription regulation</keyword>
<dbReference type="PROSITE" id="PS50977">
    <property type="entry name" value="HTH_TETR_2"/>
    <property type="match status" value="1"/>
</dbReference>
<dbReference type="InterPro" id="IPR050109">
    <property type="entry name" value="HTH-type_TetR-like_transc_reg"/>
</dbReference>
<dbReference type="InterPro" id="IPR036271">
    <property type="entry name" value="Tet_transcr_reg_TetR-rel_C_sf"/>
</dbReference>
<evidence type="ECO:0000313" key="7">
    <source>
        <dbReference type="Proteomes" id="UP000237822"/>
    </source>
</evidence>
<dbReference type="PANTHER" id="PTHR30055">
    <property type="entry name" value="HTH-TYPE TRANSCRIPTIONAL REGULATOR RUTR"/>
    <property type="match status" value="1"/>
</dbReference>
<name>A0A2T0UYQ1_9MICO</name>
<proteinExistence type="predicted"/>
<keyword evidence="7" id="KW-1185">Reference proteome</keyword>
<dbReference type="Pfam" id="PF00440">
    <property type="entry name" value="TetR_N"/>
    <property type="match status" value="1"/>
</dbReference>
<dbReference type="PRINTS" id="PR00455">
    <property type="entry name" value="HTHTETR"/>
</dbReference>
<dbReference type="Gene3D" id="1.10.357.10">
    <property type="entry name" value="Tetracycline Repressor, domain 2"/>
    <property type="match status" value="1"/>
</dbReference>
<protein>
    <submittedName>
        <fullName evidence="6">TetR family transcriptional regulator</fullName>
    </submittedName>
</protein>
<evidence type="ECO:0000256" key="2">
    <source>
        <dbReference type="ARBA" id="ARBA00023125"/>
    </source>
</evidence>
<dbReference type="RefSeq" id="WP_106296550.1">
    <property type="nucleotide sequence ID" value="NZ_PVTI01000003.1"/>
</dbReference>
<dbReference type="EMBL" id="PVTI01000003">
    <property type="protein sequence ID" value="PRY62987.1"/>
    <property type="molecule type" value="Genomic_DNA"/>
</dbReference>
<comment type="caution">
    <text evidence="6">The sequence shown here is derived from an EMBL/GenBank/DDBJ whole genome shotgun (WGS) entry which is preliminary data.</text>
</comment>
<reference evidence="6 7" key="1">
    <citation type="submission" date="2018-03" db="EMBL/GenBank/DDBJ databases">
        <title>Genomic Encyclopedia of Archaeal and Bacterial Type Strains, Phase II (KMG-II): from individual species to whole genera.</title>
        <authorList>
            <person name="Goeker M."/>
        </authorList>
    </citation>
    <scope>NUCLEOTIDE SEQUENCE [LARGE SCALE GENOMIC DNA]</scope>
    <source>
        <strain evidence="6 7">ATCC BAA-1496</strain>
    </source>
</reference>
<sequence length="213" mass="23190">MDPSTPRGQRMPRSERRAQLLGAAQAVFVDRGYHAAAMDDIADHAGVSKPVLYQHFPGKLELYLALLDENCETLEGLVREALAQPTDDNHDRVAATVQAYFDFVSREGAAFRMIFESDLTSEPQVRARLDALELSCAEAVAEVIAHDSGIPDEHAMILATGLAGMSQITARNWLAAESDLDRDQASALVTELMWRGIGSLPMVGGERTEPARG</sequence>
<gene>
    <name evidence="6" type="ORF">BCF74_103196</name>
</gene>
<evidence type="ECO:0000256" key="3">
    <source>
        <dbReference type="ARBA" id="ARBA00023163"/>
    </source>
</evidence>
<dbReference type="GO" id="GO:0045892">
    <property type="term" value="P:negative regulation of DNA-templated transcription"/>
    <property type="evidence" value="ECO:0007669"/>
    <property type="project" value="UniProtKB-ARBA"/>
</dbReference>
<dbReference type="SUPFAM" id="SSF48498">
    <property type="entry name" value="Tetracyclin repressor-like, C-terminal domain"/>
    <property type="match status" value="1"/>
</dbReference>